<dbReference type="GO" id="GO:0005524">
    <property type="term" value="F:ATP binding"/>
    <property type="evidence" value="ECO:0007669"/>
    <property type="project" value="InterPro"/>
</dbReference>
<dbReference type="SUPFAM" id="SSF52540">
    <property type="entry name" value="P-loop containing nucleoside triphosphate hydrolases"/>
    <property type="match status" value="2"/>
</dbReference>
<dbReference type="SMART" id="SM00490">
    <property type="entry name" value="HELICc"/>
    <property type="match status" value="1"/>
</dbReference>
<evidence type="ECO:0000313" key="5">
    <source>
        <dbReference type="Proteomes" id="UP000651333"/>
    </source>
</evidence>
<dbReference type="InterPro" id="IPR014001">
    <property type="entry name" value="Helicase_ATP-bd"/>
</dbReference>
<dbReference type="AlphaFoldDB" id="A0A9Q5BZG4"/>
<accession>A0A9Q5BZG4</accession>
<reference evidence="4" key="1">
    <citation type="submission" date="2019-09" db="EMBL/GenBank/DDBJ databases">
        <title>Comparative genomic analysis of Lactobacillus helveticus.</title>
        <authorList>
            <person name="Zhang H."/>
            <person name="Chen Y."/>
            <person name="Zhong Z."/>
        </authorList>
    </citation>
    <scope>NUCLEOTIDE SEQUENCE</scope>
    <source>
        <strain evidence="4">IMAU30003</strain>
    </source>
</reference>
<dbReference type="PROSITE" id="PS51194">
    <property type="entry name" value="HELICASE_CTER"/>
    <property type="match status" value="1"/>
</dbReference>
<evidence type="ECO:0008006" key="6">
    <source>
        <dbReference type="Google" id="ProtNLM"/>
    </source>
</evidence>
<dbReference type="Gene3D" id="3.40.50.300">
    <property type="entry name" value="P-loop containing nucleotide triphosphate hydrolases"/>
    <property type="match status" value="1"/>
</dbReference>
<dbReference type="PROSITE" id="PS51192">
    <property type="entry name" value="HELICASE_ATP_BIND_1"/>
    <property type="match status" value="1"/>
</dbReference>
<dbReference type="Pfam" id="PF08455">
    <property type="entry name" value="SNF2_assoc"/>
    <property type="match status" value="1"/>
</dbReference>
<dbReference type="PANTHER" id="PTHR10799">
    <property type="entry name" value="SNF2/RAD54 HELICASE FAMILY"/>
    <property type="match status" value="1"/>
</dbReference>
<dbReference type="CDD" id="cd18012">
    <property type="entry name" value="DEXQc_arch_SWI2_SNF2"/>
    <property type="match status" value="1"/>
</dbReference>
<evidence type="ECO:0000256" key="1">
    <source>
        <dbReference type="ARBA" id="ARBA00022801"/>
    </source>
</evidence>
<dbReference type="Gene3D" id="3.40.50.10810">
    <property type="entry name" value="Tandem AAA-ATPase domain"/>
    <property type="match status" value="1"/>
</dbReference>
<dbReference type="Proteomes" id="UP000651333">
    <property type="component" value="Unassembled WGS sequence"/>
</dbReference>
<dbReference type="Pfam" id="PF00176">
    <property type="entry name" value="SNF2-rel_dom"/>
    <property type="match status" value="1"/>
</dbReference>
<dbReference type="GO" id="GO:0016787">
    <property type="term" value="F:hydrolase activity"/>
    <property type="evidence" value="ECO:0007669"/>
    <property type="project" value="UniProtKB-KW"/>
</dbReference>
<dbReference type="InterPro" id="IPR000330">
    <property type="entry name" value="SNF2_N"/>
</dbReference>
<name>A0A9Q5BZG4_LACHE</name>
<dbReference type="SMART" id="SM00487">
    <property type="entry name" value="DEXDc"/>
    <property type="match status" value="1"/>
</dbReference>
<organism evidence="4 5">
    <name type="scientific">Lactobacillus helveticus</name>
    <name type="common">Lactobacillus suntoryeus</name>
    <dbReference type="NCBI Taxonomy" id="1587"/>
    <lineage>
        <taxon>Bacteria</taxon>
        <taxon>Bacillati</taxon>
        <taxon>Bacillota</taxon>
        <taxon>Bacilli</taxon>
        <taxon>Lactobacillales</taxon>
        <taxon>Lactobacillaceae</taxon>
        <taxon>Lactobacillus</taxon>
    </lineage>
</organism>
<dbReference type="InterPro" id="IPR027417">
    <property type="entry name" value="P-loop_NTPase"/>
</dbReference>
<dbReference type="EMBL" id="WCHB01000042">
    <property type="protein sequence ID" value="NRO35103.1"/>
    <property type="molecule type" value="Genomic_DNA"/>
</dbReference>
<evidence type="ECO:0000259" key="2">
    <source>
        <dbReference type="PROSITE" id="PS51192"/>
    </source>
</evidence>
<feature type="domain" description="Helicase ATP-binding" evidence="2">
    <location>
        <begin position="352"/>
        <end position="511"/>
    </location>
</feature>
<gene>
    <name evidence="4" type="ORF">IMAU30003_01353</name>
</gene>
<evidence type="ECO:0000259" key="3">
    <source>
        <dbReference type="PROSITE" id="PS51194"/>
    </source>
</evidence>
<proteinExistence type="predicted"/>
<dbReference type="CDD" id="cd18793">
    <property type="entry name" value="SF2_C_SNF"/>
    <property type="match status" value="1"/>
</dbReference>
<feature type="domain" description="Helicase C-terminal" evidence="3">
    <location>
        <begin position="636"/>
        <end position="785"/>
    </location>
</feature>
<dbReference type="InterPro" id="IPR001650">
    <property type="entry name" value="Helicase_C-like"/>
</dbReference>
<comment type="caution">
    <text evidence="4">The sequence shown here is derived from an EMBL/GenBank/DDBJ whole genome shotgun (WGS) entry which is preliminary data.</text>
</comment>
<sequence length="799" mass="91637">MSANIKIEENNGSANILVEDFPTSTLIAGTDKYYGYYKGVWIKYDGLTPKYLAQLGLHPGKELRFSKKNVAEFARKVLPKLEKSDYLAITGANGLRAILPPEAAFIFELDYQDNNVLCQAFVQYGKDTYLLNRNFTQATRREAKRENEVEQLLKQYFTDFKNNEYLLSNDNLDHLEQLLDQGIAKLKEIGEVQITPTFKSLLQSTNTHMEIDVSVNLTNELIDVDISSQKMSWEDIQVALKAYKEKRHYFVLSNGLLQKTQQLTIEQLAQALHDLNISFTDFIHGKLQLPAYRSFYFAKEMRKANSLHFSSNESFNQLIKDLNKNELKQNKLPDKLKNVLRPYQKEGFNWLNTLVNYNFGGILADEMGLGKTLQVISLLLAHQKKDSTNLVVAPASVIYNWQNEAQKFAPELKTAVLGGTKKERTQILANASKYDLLITSYQSLNRDLEAYQKLVFNIQILDEAQNIKNHQSITAQSVKVIKAHHKLALTGTPIENKLSELWSIFDYLMPNFLGSYLDFKKKFELPIIKDEDEEAEKQLVEMVTPFILRRLKKDVLNDLPAKEEEIVYVNMGSKQSELYKLQTQKLIAELSCQGDAEFKRAHFKIFAQITKLREICCDPHLLYENYHGNSGKLIATIDLIKANLENEHKILLFSQFTSMLEIIQNKLRKLKVPIFVITRATAKKERQDKIHQFNSLDKPAIFLISLKAGGTGINLTSADVVIHYDPWWNLAAENQASDRAHRMGQKHTVKIYKMVTRNSIEEKIISLQHKKADLAKIILDNDGMAQATMNRESLLKILK</sequence>
<protein>
    <recommendedName>
        <fullName evidence="6">Serine/threonine protein kinase</fullName>
    </recommendedName>
</protein>
<dbReference type="InterPro" id="IPR038718">
    <property type="entry name" value="SNF2-like_sf"/>
</dbReference>
<keyword evidence="1" id="KW-0378">Hydrolase</keyword>
<evidence type="ECO:0000313" key="4">
    <source>
        <dbReference type="EMBL" id="NRO35103.1"/>
    </source>
</evidence>
<dbReference type="InterPro" id="IPR049730">
    <property type="entry name" value="SNF2/RAD54-like_C"/>
</dbReference>
<dbReference type="InterPro" id="IPR013663">
    <property type="entry name" value="Helicase_SWF/SNF/SWI_bac"/>
</dbReference>
<dbReference type="Pfam" id="PF00271">
    <property type="entry name" value="Helicase_C"/>
    <property type="match status" value="1"/>
</dbReference>